<reference evidence="1" key="1">
    <citation type="submission" date="2016-12" db="EMBL/GenBank/DDBJ databases">
        <title>The genomes of Aspergillus section Nigri reveals drivers in fungal speciation.</title>
        <authorList>
            <consortium name="DOE Joint Genome Institute"/>
            <person name="Vesth T.C."/>
            <person name="Nybo J."/>
            <person name="Theobald S."/>
            <person name="Brandl J."/>
            <person name="Frisvad J.C."/>
            <person name="Nielsen K.F."/>
            <person name="Lyhne E.K."/>
            <person name="Kogle M.E."/>
            <person name="Kuo A."/>
            <person name="Riley R."/>
            <person name="Clum A."/>
            <person name="Nolan M."/>
            <person name="Lipzen A."/>
            <person name="Salamov A."/>
            <person name="Henrissat B."/>
            <person name="Wiebenga A."/>
            <person name="De vries R.P."/>
            <person name="Grigoriev I.V."/>
            <person name="Mortensen U.H."/>
            <person name="Andersen M.R."/>
            <person name="Baker S.E."/>
        </authorList>
    </citation>
    <scope>NUCLEOTIDE SEQUENCE</scope>
    <source>
        <strain evidence="1">CBS 122712</strain>
    </source>
</reference>
<keyword evidence="2" id="KW-1185">Reference proteome</keyword>
<accession>A0A317V454</accession>
<dbReference type="RefSeq" id="XP_025386238.1">
    <property type="nucleotide sequence ID" value="XM_025533405.1"/>
</dbReference>
<dbReference type="VEuPathDB" id="FungiDB:BO83DRAFT_400541"/>
<comment type="caution">
    <text evidence="1">The sequence shown here is derived from an EMBL/GenBank/DDBJ whole genome shotgun (WGS) entry which is preliminary data.</text>
</comment>
<dbReference type="AlphaFoldDB" id="A0A317V454"/>
<dbReference type="GeneID" id="37055367"/>
<evidence type="ECO:0000313" key="2">
    <source>
        <dbReference type="Proteomes" id="UP000246171"/>
    </source>
</evidence>
<dbReference type="Proteomes" id="UP000246171">
    <property type="component" value="Unassembled WGS sequence"/>
</dbReference>
<organism evidence="1 2">
    <name type="scientific">Aspergillus eucalypticola (strain CBS 122712 / IBT 29274)</name>
    <dbReference type="NCBI Taxonomy" id="1448314"/>
    <lineage>
        <taxon>Eukaryota</taxon>
        <taxon>Fungi</taxon>
        <taxon>Dikarya</taxon>
        <taxon>Ascomycota</taxon>
        <taxon>Pezizomycotina</taxon>
        <taxon>Eurotiomycetes</taxon>
        <taxon>Eurotiomycetidae</taxon>
        <taxon>Eurotiales</taxon>
        <taxon>Aspergillaceae</taxon>
        <taxon>Aspergillus</taxon>
        <taxon>Aspergillus subgen. Circumdati</taxon>
    </lineage>
</organism>
<proteinExistence type="predicted"/>
<gene>
    <name evidence="1" type="ORF">BO83DRAFT_400541</name>
</gene>
<protein>
    <submittedName>
        <fullName evidence="1">Uncharacterized protein</fullName>
    </submittedName>
</protein>
<name>A0A317V454_ASPEC</name>
<evidence type="ECO:0000313" key="1">
    <source>
        <dbReference type="EMBL" id="PWY68865.1"/>
    </source>
</evidence>
<dbReference type="EMBL" id="MSFU01000019">
    <property type="protein sequence ID" value="PWY68865.1"/>
    <property type="molecule type" value="Genomic_DNA"/>
</dbReference>
<dbReference type="OrthoDB" id="10320164at2759"/>
<sequence length="254" mass="28399">MDLAGKTIDTLNGPAEGSRCLLQAYGERRPPTASDLTVECLIMLDYSILHGRRAGWTRAQSDVRSWPTASAVDHAETARASTRHGSVESCTECPHDQTSGLFWDQSSYKLADGMKTNKAAPIHSFASFGLSADGSHPGHSSHLRLSTECIEQRVARQIRVRNPIPVCKFTLFLGCWSPRPSSYGPFSSIYRPEPDSRFVEYQWQCALARAKIRQTIRHSWKDDSEKTRPLVMMTCTLRCIMRLQLGPNITSVEV</sequence>